<dbReference type="EMBL" id="CP038799">
    <property type="protein sequence ID" value="QIV84847.1"/>
    <property type="molecule type" value="Genomic_DNA"/>
</dbReference>
<dbReference type="SUPFAM" id="SSF46689">
    <property type="entry name" value="Homeodomain-like"/>
    <property type="match status" value="1"/>
</dbReference>
<feature type="DNA-binding region" description="H-T-H motif" evidence="2">
    <location>
        <begin position="28"/>
        <end position="47"/>
    </location>
</feature>
<evidence type="ECO:0000313" key="4">
    <source>
        <dbReference type="EMBL" id="QIV84847.1"/>
    </source>
</evidence>
<dbReference type="Gene3D" id="1.10.357.10">
    <property type="entry name" value="Tetracycline Repressor, domain 2"/>
    <property type="match status" value="1"/>
</dbReference>
<dbReference type="AlphaFoldDB" id="A0A6H0SFQ4"/>
<evidence type="ECO:0000259" key="3">
    <source>
        <dbReference type="PROSITE" id="PS50977"/>
    </source>
</evidence>
<proteinExistence type="predicted"/>
<evidence type="ECO:0000313" key="5">
    <source>
        <dbReference type="Proteomes" id="UP000501849"/>
    </source>
</evidence>
<gene>
    <name evidence="4" type="ORF">EXE63_31175</name>
</gene>
<dbReference type="InterPro" id="IPR001647">
    <property type="entry name" value="HTH_TetR"/>
</dbReference>
<evidence type="ECO:0000256" key="2">
    <source>
        <dbReference type="PROSITE-ProRule" id="PRU00335"/>
    </source>
</evidence>
<dbReference type="Pfam" id="PF00440">
    <property type="entry name" value="TetR_N"/>
    <property type="match status" value="1"/>
</dbReference>
<reference evidence="4 5" key="1">
    <citation type="submission" date="2019-04" db="EMBL/GenBank/DDBJ databases">
        <title>Draft, Whole-Genome Sequence of the Anthracene-degrading Mycobacterium frederiksbergense LB501T, Isolated from a Polycyclic Aromatic Hydrocarbon (PAH)-Contaminated Soil.</title>
        <authorList>
            <person name="Augelletti F."/>
        </authorList>
    </citation>
    <scope>NUCLEOTIDE SEQUENCE [LARGE SCALE GENOMIC DNA]</scope>
    <source>
        <strain evidence="4 5">LB 501T</strain>
    </source>
</reference>
<dbReference type="Proteomes" id="UP000501849">
    <property type="component" value="Chromosome"/>
</dbReference>
<accession>A0A6H0SFQ4</accession>
<keyword evidence="5" id="KW-1185">Reference proteome</keyword>
<organism evidence="4 5">
    <name type="scientific">Mycolicibacterium frederiksbergense</name>
    <dbReference type="NCBI Taxonomy" id="117567"/>
    <lineage>
        <taxon>Bacteria</taxon>
        <taxon>Bacillati</taxon>
        <taxon>Actinomycetota</taxon>
        <taxon>Actinomycetes</taxon>
        <taxon>Mycobacteriales</taxon>
        <taxon>Mycobacteriaceae</taxon>
        <taxon>Mycolicibacterium</taxon>
    </lineage>
</organism>
<dbReference type="InterPro" id="IPR009057">
    <property type="entry name" value="Homeodomain-like_sf"/>
</dbReference>
<keyword evidence="1 2" id="KW-0238">DNA-binding</keyword>
<protein>
    <submittedName>
        <fullName evidence="4">TetR/AcrR family transcriptional regulator</fullName>
    </submittedName>
</protein>
<dbReference type="GO" id="GO:0003677">
    <property type="term" value="F:DNA binding"/>
    <property type="evidence" value="ECO:0007669"/>
    <property type="project" value="UniProtKB-UniRule"/>
</dbReference>
<sequence length="195" mass="20952">MARTGSRSPALLAATADTLRRLGPRQFSLTAVAEAAGVSRGTVHNAYGSRDQAIKVALEHLAARFVDAMATEVDRHDTLADQVAAAAVLICAHRRRSDFVAADGINESILVLLLRNIGDDLVTRAVALWRQRVKTAQSRGEVGATLDPARAGEWIVRVLFSFELLPPMGVNLDNPRAVRTFVAGHIIDGLNGRPT</sequence>
<dbReference type="PROSITE" id="PS50977">
    <property type="entry name" value="HTH_TETR_2"/>
    <property type="match status" value="1"/>
</dbReference>
<name>A0A6H0SFQ4_9MYCO</name>
<dbReference type="RefSeq" id="WP_168145160.1">
    <property type="nucleotide sequence ID" value="NZ_CP038799.1"/>
</dbReference>
<dbReference type="KEGG" id="mfre:EXE63_31175"/>
<evidence type="ECO:0000256" key="1">
    <source>
        <dbReference type="ARBA" id="ARBA00023125"/>
    </source>
</evidence>
<feature type="domain" description="HTH tetR-type" evidence="3">
    <location>
        <begin position="5"/>
        <end position="65"/>
    </location>
</feature>